<evidence type="ECO:0000313" key="2">
    <source>
        <dbReference type="Proteomes" id="UP000551501"/>
    </source>
</evidence>
<reference evidence="1 2" key="1">
    <citation type="submission" date="2020-08" db="EMBL/GenBank/DDBJ databases">
        <title>Sequencing the genomes of 1000 actinobacteria strains.</title>
        <authorList>
            <person name="Klenk H.-P."/>
        </authorList>
    </citation>
    <scope>NUCLEOTIDE SEQUENCE [LARGE SCALE GENOMIC DNA]</scope>
    <source>
        <strain evidence="1 2">DSM 45298</strain>
    </source>
</reference>
<evidence type="ECO:0000313" key="1">
    <source>
        <dbReference type="EMBL" id="MBB4135150.1"/>
    </source>
</evidence>
<dbReference type="EMBL" id="JACIFP010000001">
    <property type="protein sequence ID" value="MBB4135150.1"/>
    <property type="molecule type" value="Genomic_DNA"/>
</dbReference>
<comment type="caution">
    <text evidence="1">The sequence shown here is derived from an EMBL/GenBank/DDBJ whole genome shotgun (WGS) entry which is preliminary data.</text>
</comment>
<name>A0A840F4E9_9ACTN</name>
<gene>
    <name evidence="1" type="ORF">BKA16_001702</name>
</gene>
<protein>
    <recommendedName>
        <fullName evidence="3">Transposase</fullName>
    </recommendedName>
</protein>
<proteinExistence type="predicted"/>
<dbReference type="AlphaFoldDB" id="A0A840F4E9"/>
<dbReference type="Proteomes" id="UP000551501">
    <property type="component" value="Unassembled WGS sequence"/>
</dbReference>
<evidence type="ECO:0008006" key="3">
    <source>
        <dbReference type="Google" id="ProtNLM"/>
    </source>
</evidence>
<keyword evidence="2" id="KW-1185">Reference proteome</keyword>
<sequence length="57" mass="6763">MAISQRRPRHRTARTEAIQLAKRVVELDEQIASNSVRMDELVHPARQHYQRRLASER</sequence>
<accession>A0A840F4E9</accession>
<organism evidence="1 2">
    <name type="scientific">Gordonia humi</name>
    <dbReference type="NCBI Taxonomy" id="686429"/>
    <lineage>
        <taxon>Bacteria</taxon>
        <taxon>Bacillati</taxon>
        <taxon>Actinomycetota</taxon>
        <taxon>Actinomycetes</taxon>
        <taxon>Mycobacteriales</taxon>
        <taxon>Gordoniaceae</taxon>
        <taxon>Gordonia</taxon>
    </lineage>
</organism>